<dbReference type="Proteomes" id="UP000054217">
    <property type="component" value="Unassembled WGS sequence"/>
</dbReference>
<dbReference type="InParanoid" id="A0A0C3NTG1"/>
<keyword evidence="2" id="KW-1185">Reference proteome</keyword>
<gene>
    <name evidence="1" type="ORF">M404DRAFT_847780</name>
</gene>
<reference evidence="1 2" key="1">
    <citation type="submission" date="2014-04" db="EMBL/GenBank/DDBJ databases">
        <authorList>
            <consortium name="DOE Joint Genome Institute"/>
            <person name="Kuo A."/>
            <person name="Kohler A."/>
            <person name="Costa M.D."/>
            <person name="Nagy L.G."/>
            <person name="Floudas D."/>
            <person name="Copeland A."/>
            <person name="Barry K.W."/>
            <person name="Cichocki N."/>
            <person name="Veneault-Fourrey C."/>
            <person name="LaButti K."/>
            <person name="Lindquist E.A."/>
            <person name="Lipzen A."/>
            <person name="Lundell T."/>
            <person name="Morin E."/>
            <person name="Murat C."/>
            <person name="Sun H."/>
            <person name="Tunlid A."/>
            <person name="Henrissat B."/>
            <person name="Grigoriev I.V."/>
            <person name="Hibbett D.S."/>
            <person name="Martin F."/>
            <person name="Nordberg H.P."/>
            <person name="Cantor M.N."/>
            <person name="Hua S.X."/>
        </authorList>
    </citation>
    <scope>NUCLEOTIDE SEQUENCE [LARGE SCALE GENOMIC DNA]</scope>
    <source>
        <strain evidence="1 2">Marx 270</strain>
    </source>
</reference>
<sequence length="66" mass="7319">MRPCQESCVCVCIQRPTGPETTGALGISRNPLLLRVNPPMLPYYATRLLPPGCSPKSFLRSHRYAC</sequence>
<evidence type="ECO:0000313" key="2">
    <source>
        <dbReference type="Proteomes" id="UP000054217"/>
    </source>
</evidence>
<dbReference type="EMBL" id="KN832014">
    <property type="protein sequence ID" value="KIN98523.1"/>
    <property type="molecule type" value="Genomic_DNA"/>
</dbReference>
<proteinExistence type="predicted"/>
<evidence type="ECO:0000313" key="1">
    <source>
        <dbReference type="EMBL" id="KIN98523.1"/>
    </source>
</evidence>
<accession>A0A0C3NTG1</accession>
<dbReference type="AlphaFoldDB" id="A0A0C3NTG1"/>
<reference evidence="2" key="2">
    <citation type="submission" date="2015-01" db="EMBL/GenBank/DDBJ databases">
        <title>Evolutionary Origins and Diversification of the Mycorrhizal Mutualists.</title>
        <authorList>
            <consortium name="DOE Joint Genome Institute"/>
            <consortium name="Mycorrhizal Genomics Consortium"/>
            <person name="Kohler A."/>
            <person name="Kuo A."/>
            <person name="Nagy L.G."/>
            <person name="Floudas D."/>
            <person name="Copeland A."/>
            <person name="Barry K.W."/>
            <person name="Cichocki N."/>
            <person name="Veneault-Fourrey C."/>
            <person name="LaButti K."/>
            <person name="Lindquist E.A."/>
            <person name="Lipzen A."/>
            <person name="Lundell T."/>
            <person name="Morin E."/>
            <person name="Murat C."/>
            <person name="Riley R."/>
            <person name="Ohm R."/>
            <person name="Sun H."/>
            <person name="Tunlid A."/>
            <person name="Henrissat B."/>
            <person name="Grigoriev I.V."/>
            <person name="Hibbett D.S."/>
            <person name="Martin F."/>
        </authorList>
    </citation>
    <scope>NUCLEOTIDE SEQUENCE [LARGE SCALE GENOMIC DNA]</scope>
    <source>
        <strain evidence="2">Marx 270</strain>
    </source>
</reference>
<dbReference type="HOGENOM" id="CLU_2832235_0_0_1"/>
<name>A0A0C3NTG1_PISTI</name>
<organism evidence="1 2">
    <name type="scientific">Pisolithus tinctorius Marx 270</name>
    <dbReference type="NCBI Taxonomy" id="870435"/>
    <lineage>
        <taxon>Eukaryota</taxon>
        <taxon>Fungi</taxon>
        <taxon>Dikarya</taxon>
        <taxon>Basidiomycota</taxon>
        <taxon>Agaricomycotina</taxon>
        <taxon>Agaricomycetes</taxon>
        <taxon>Agaricomycetidae</taxon>
        <taxon>Boletales</taxon>
        <taxon>Sclerodermatineae</taxon>
        <taxon>Pisolithaceae</taxon>
        <taxon>Pisolithus</taxon>
    </lineage>
</organism>
<protein>
    <submittedName>
        <fullName evidence="1">Uncharacterized protein</fullName>
    </submittedName>
</protein>